<evidence type="ECO:0000256" key="1">
    <source>
        <dbReference type="SAM" id="SignalP"/>
    </source>
</evidence>
<dbReference type="STRING" id="1076935.U4LQ94"/>
<name>U4LQ94_PYROM</name>
<evidence type="ECO:0000313" key="2">
    <source>
        <dbReference type="EMBL" id="CCX31505.1"/>
    </source>
</evidence>
<dbReference type="Proteomes" id="UP000018144">
    <property type="component" value="Unassembled WGS sequence"/>
</dbReference>
<protein>
    <submittedName>
        <fullName evidence="2">Uncharacterized protein</fullName>
    </submittedName>
</protein>
<feature type="signal peptide" evidence="1">
    <location>
        <begin position="1"/>
        <end position="22"/>
    </location>
</feature>
<reference evidence="2 3" key="1">
    <citation type="journal article" date="2013" name="PLoS Genet.">
        <title>The genome and development-dependent transcriptomes of Pyronema confluens: a window into fungal evolution.</title>
        <authorList>
            <person name="Traeger S."/>
            <person name="Altegoer F."/>
            <person name="Freitag M."/>
            <person name="Gabaldon T."/>
            <person name="Kempken F."/>
            <person name="Kumar A."/>
            <person name="Marcet-Houben M."/>
            <person name="Poggeler S."/>
            <person name="Stajich J.E."/>
            <person name="Nowrousian M."/>
        </authorList>
    </citation>
    <scope>NUCLEOTIDE SEQUENCE [LARGE SCALE GENOMIC DNA]</scope>
    <source>
        <strain evidence="3">CBS 100304</strain>
        <tissue evidence="2">Vegetative mycelium</tissue>
    </source>
</reference>
<keyword evidence="3" id="KW-1185">Reference proteome</keyword>
<dbReference type="OrthoDB" id="2142213at2759"/>
<dbReference type="PROSITE" id="PS51257">
    <property type="entry name" value="PROKAR_LIPOPROTEIN"/>
    <property type="match status" value="1"/>
</dbReference>
<organism evidence="2 3">
    <name type="scientific">Pyronema omphalodes (strain CBS 100304)</name>
    <name type="common">Pyronema confluens</name>
    <dbReference type="NCBI Taxonomy" id="1076935"/>
    <lineage>
        <taxon>Eukaryota</taxon>
        <taxon>Fungi</taxon>
        <taxon>Dikarya</taxon>
        <taxon>Ascomycota</taxon>
        <taxon>Pezizomycotina</taxon>
        <taxon>Pezizomycetes</taxon>
        <taxon>Pezizales</taxon>
        <taxon>Pyronemataceae</taxon>
        <taxon>Pyronema</taxon>
    </lineage>
</organism>
<dbReference type="eggNOG" id="ENOG502S57E">
    <property type="taxonomic scope" value="Eukaryota"/>
</dbReference>
<dbReference type="EMBL" id="HF935604">
    <property type="protein sequence ID" value="CCX31505.1"/>
    <property type="molecule type" value="Genomic_DNA"/>
</dbReference>
<dbReference type="AlphaFoldDB" id="U4LQ94"/>
<feature type="chain" id="PRO_5004651668" evidence="1">
    <location>
        <begin position="23"/>
        <end position="189"/>
    </location>
</feature>
<sequence length="189" mass="21305">MLTKQILLSAIILGSCAQAAQIKPLLFDEYTSNMDDHFLSRDIRDNQQPAKVIKYNEWTESIPFACYVYGKAMDCPAKNIQVWETTYEDCQQPWTFCRCKDSTVTQHEMVEEFGRIPVALRENVVNVMAGPAGALASSAHVGPGTDITFQGPKASMSPLLVMRRYTLSKLHEKEVILRLFPERSAPCDK</sequence>
<accession>U4LQ94</accession>
<proteinExistence type="predicted"/>
<evidence type="ECO:0000313" key="3">
    <source>
        <dbReference type="Proteomes" id="UP000018144"/>
    </source>
</evidence>
<keyword evidence="1" id="KW-0732">Signal</keyword>
<gene>
    <name evidence="2" type="ORF">PCON_10854</name>
</gene>